<dbReference type="AlphaFoldDB" id="A0A2T7D1B0"/>
<accession>A0A2T7D1B0</accession>
<feature type="compositionally biased region" description="Basic and acidic residues" evidence="1">
    <location>
        <begin position="1"/>
        <end position="12"/>
    </location>
</feature>
<feature type="region of interest" description="Disordered" evidence="1">
    <location>
        <begin position="56"/>
        <end position="146"/>
    </location>
</feature>
<evidence type="ECO:0000256" key="1">
    <source>
        <dbReference type="SAM" id="MobiDB-lite"/>
    </source>
</evidence>
<feature type="region of interest" description="Disordered" evidence="1">
    <location>
        <begin position="1"/>
        <end position="36"/>
    </location>
</feature>
<keyword evidence="3" id="KW-1185">Reference proteome</keyword>
<evidence type="ECO:0000313" key="3">
    <source>
        <dbReference type="Proteomes" id="UP000244336"/>
    </source>
</evidence>
<dbReference type="EMBL" id="CM009755">
    <property type="protein sequence ID" value="PUZ49396.1"/>
    <property type="molecule type" value="Genomic_DNA"/>
</dbReference>
<name>A0A2T7D1B0_9POAL</name>
<dbReference type="Gramene" id="PUZ49396">
    <property type="protein sequence ID" value="PUZ49396"/>
    <property type="gene ID" value="GQ55_7G322600"/>
</dbReference>
<dbReference type="Proteomes" id="UP000244336">
    <property type="component" value="Chromosome 7"/>
</dbReference>
<sequence>MRERWVEEDRIQGNKTLRRRPTRSSGQTDPGVLGIFSSRNRRGVVADLGSLELEARGSHTCPRPARRSPPRLERLSDPSALTYPANPSQILAPCPAPAPARIAGGTPESHEEDAYKTAKPGAQSEEGARSRSRRRSGEGTPPAPPR</sequence>
<proteinExistence type="predicted"/>
<organism evidence="2 3">
    <name type="scientific">Panicum hallii var. hallii</name>
    <dbReference type="NCBI Taxonomy" id="1504633"/>
    <lineage>
        <taxon>Eukaryota</taxon>
        <taxon>Viridiplantae</taxon>
        <taxon>Streptophyta</taxon>
        <taxon>Embryophyta</taxon>
        <taxon>Tracheophyta</taxon>
        <taxon>Spermatophyta</taxon>
        <taxon>Magnoliopsida</taxon>
        <taxon>Liliopsida</taxon>
        <taxon>Poales</taxon>
        <taxon>Poaceae</taxon>
        <taxon>PACMAD clade</taxon>
        <taxon>Panicoideae</taxon>
        <taxon>Panicodae</taxon>
        <taxon>Paniceae</taxon>
        <taxon>Panicinae</taxon>
        <taxon>Panicum</taxon>
        <taxon>Panicum sect. Panicum</taxon>
    </lineage>
</organism>
<gene>
    <name evidence="2" type="ORF">GQ55_7G322600</name>
</gene>
<reference evidence="2 3" key="1">
    <citation type="submission" date="2018-04" db="EMBL/GenBank/DDBJ databases">
        <title>WGS assembly of Panicum hallii var. hallii HAL2.</title>
        <authorList>
            <person name="Lovell J."/>
            <person name="Jenkins J."/>
            <person name="Lowry D."/>
            <person name="Mamidi S."/>
            <person name="Sreedasyam A."/>
            <person name="Weng X."/>
            <person name="Barry K."/>
            <person name="Bonette J."/>
            <person name="Campitelli B."/>
            <person name="Daum C."/>
            <person name="Gordon S."/>
            <person name="Gould B."/>
            <person name="Lipzen A."/>
            <person name="MacQueen A."/>
            <person name="Palacio-Mejia J."/>
            <person name="Plott C."/>
            <person name="Shakirov E."/>
            <person name="Shu S."/>
            <person name="Yoshinaga Y."/>
            <person name="Zane M."/>
            <person name="Rokhsar D."/>
            <person name="Grimwood J."/>
            <person name="Schmutz J."/>
            <person name="Juenger T."/>
        </authorList>
    </citation>
    <scope>NUCLEOTIDE SEQUENCE [LARGE SCALE GENOMIC DNA]</scope>
    <source>
        <strain evidence="3">cv. HAL2</strain>
    </source>
</reference>
<evidence type="ECO:0000313" key="2">
    <source>
        <dbReference type="EMBL" id="PUZ49396.1"/>
    </source>
</evidence>
<protein>
    <submittedName>
        <fullName evidence="2">Uncharacterized protein</fullName>
    </submittedName>
</protein>